<organism evidence="2 3">
    <name type="scientific">Halodurantibacterium flavum</name>
    <dbReference type="NCBI Taxonomy" id="1382802"/>
    <lineage>
        <taxon>Bacteria</taxon>
        <taxon>Pseudomonadati</taxon>
        <taxon>Pseudomonadota</taxon>
        <taxon>Alphaproteobacteria</taxon>
        <taxon>Rhodobacterales</taxon>
        <taxon>Paracoccaceae</taxon>
        <taxon>Halodurantibacterium</taxon>
    </lineage>
</organism>
<feature type="domain" description="DUF7742" evidence="1">
    <location>
        <begin position="2"/>
        <end position="88"/>
    </location>
</feature>
<sequence>MRTVLIGDAVAAARALLPLPRASRPAMMARLIDEAHQADCCRKRLGRWHPRFGNGTLMDAASRYPQPREPFLDDPDYLDCLLVVLAALLARRVPASGRGELFSDLRLSCETRRA</sequence>
<proteinExistence type="predicted"/>
<dbReference type="Proteomes" id="UP001597353">
    <property type="component" value="Unassembled WGS sequence"/>
</dbReference>
<keyword evidence="3" id="KW-1185">Reference proteome</keyword>
<name>A0ABW4S3P7_9RHOB</name>
<dbReference type="RefSeq" id="WP_390260492.1">
    <property type="nucleotide sequence ID" value="NZ_JBHUGH010000005.1"/>
</dbReference>
<dbReference type="InterPro" id="IPR056644">
    <property type="entry name" value="DUF7742"/>
</dbReference>
<accession>A0ABW4S3P7</accession>
<gene>
    <name evidence="2" type="ORF">ACFSGJ_07850</name>
</gene>
<evidence type="ECO:0000259" key="1">
    <source>
        <dbReference type="Pfam" id="PF24891"/>
    </source>
</evidence>
<evidence type="ECO:0000313" key="2">
    <source>
        <dbReference type="EMBL" id="MFD1912126.1"/>
    </source>
</evidence>
<comment type="caution">
    <text evidence="2">The sequence shown here is derived from an EMBL/GenBank/DDBJ whole genome shotgun (WGS) entry which is preliminary data.</text>
</comment>
<reference evidence="3" key="1">
    <citation type="journal article" date="2019" name="Int. J. Syst. Evol. Microbiol.">
        <title>The Global Catalogue of Microorganisms (GCM) 10K type strain sequencing project: providing services to taxonomists for standard genome sequencing and annotation.</title>
        <authorList>
            <consortium name="The Broad Institute Genomics Platform"/>
            <consortium name="The Broad Institute Genome Sequencing Center for Infectious Disease"/>
            <person name="Wu L."/>
            <person name="Ma J."/>
        </authorList>
    </citation>
    <scope>NUCLEOTIDE SEQUENCE [LARGE SCALE GENOMIC DNA]</scope>
    <source>
        <strain evidence="3">CGMCC 4.7242</strain>
    </source>
</reference>
<dbReference type="EMBL" id="JBHUGH010000005">
    <property type="protein sequence ID" value="MFD1912126.1"/>
    <property type="molecule type" value="Genomic_DNA"/>
</dbReference>
<protein>
    <recommendedName>
        <fullName evidence="1">DUF7742 domain-containing protein</fullName>
    </recommendedName>
</protein>
<dbReference type="Pfam" id="PF24891">
    <property type="entry name" value="DUF7742"/>
    <property type="match status" value="1"/>
</dbReference>
<evidence type="ECO:0000313" key="3">
    <source>
        <dbReference type="Proteomes" id="UP001597353"/>
    </source>
</evidence>